<protein>
    <submittedName>
        <fullName evidence="2">Uncharacterized protein</fullName>
    </submittedName>
</protein>
<feature type="region of interest" description="Disordered" evidence="1">
    <location>
        <begin position="251"/>
        <end position="302"/>
    </location>
</feature>
<gene>
    <name evidence="2" type="ORF">EV662_11744</name>
</gene>
<organism evidence="2 3">
    <name type="scientific">Rhodovulum marinum</name>
    <dbReference type="NCBI Taxonomy" id="320662"/>
    <lineage>
        <taxon>Bacteria</taxon>
        <taxon>Pseudomonadati</taxon>
        <taxon>Pseudomonadota</taxon>
        <taxon>Alphaproteobacteria</taxon>
        <taxon>Rhodobacterales</taxon>
        <taxon>Paracoccaceae</taxon>
        <taxon>Rhodovulum</taxon>
    </lineage>
</organism>
<feature type="region of interest" description="Disordered" evidence="1">
    <location>
        <begin position="39"/>
        <end position="222"/>
    </location>
</feature>
<feature type="compositionally biased region" description="Basic residues" evidence="1">
    <location>
        <begin position="142"/>
        <end position="157"/>
    </location>
</feature>
<dbReference type="AlphaFoldDB" id="A0A4R2PSF9"/>
<feature type="compositionally biased region" description="Polar residues" evidence="1">
    <location>
        <begin position="111"/>
        <end position="125"/>
    </location>
</feature>
<feature type="compositionally biased region" description="Low complexity" evidence="1">
    <location>
        <begin position="158"/>
        <end position="167"/>
    </location>
</feature>
<accession>A0A4R2PSF9</accession>
<evidence type="ECO:0000313" key="3">
    <source>
        <dbReference type="Proteomes" id="UP000294835"/>
    </source>
</evidence>
<reference evidence="2 3" key="1">
    <citation type="submission" date="2019-03" db="EMBL/GenBank/DDBJ databases">
        <title>Genomic Encyclopedia of Type Strains, Phase IV (KMG-IV): sequencing the most valuable type-strain genomes for metagenomic binning, comparative biology and taxonomic classification.</title>
        <authorList>
            <person name="Goeker M."/>
        </authorList>
    </citation>
    <scope>NUCLEOTIDE SEQUENCE [LARGE SCALE GENOMIC DNA]</scope>
    <source>
        <strain evidence="2 3">DSM 18063</strain>
    </source>
</reference>
<feature type="compositionally biased region" description="Low complexity" evidence="1">
    <location>
        <begin position="288"/>
        <end position="302"/>
    </location>
</feature>
<evidence type="ECO:0000256" key="1">
    <source>
        <dbReference type="SAM" id="MobiDB-lite"/>
    </source>
</evidence>
<name>A0A4R2PSF9_9RHOB</name>
<keyword evidence="3" id="KW-1185">Reference proteome</keyword>
<sequence>MCLPVVGDGVLSEFQDRARSLPVAPLPFRPNPLTPFPALPLPALPPDRRGPHSGPAWRPGGAGWLSGPRQGRSGCAACSVPRRSRQAAGSSRKAARAAGPRIRTGRALSGIGSSNPRTGTRSQGRSVAAASCPRSFSGGSRSRLRMACRSARARAARRSTAARPDSSMPGAGGLNGSGGAGRWSERAQKACANTSAVPDVPVREGRPRRMRSGVARAALPSAKTRSIRRADAWMRWRNRSALCRAAFNTRPIQAPRLSRSPLAPPAARAGLPRLAKRRPDSPAPPRARGPAAPACSASPGLS</sequence>
<feature type="compositionally biased region" description="Low complexity" evidence="1">
    <location>
        <begin position="86"/>
        <end position="101"/>
    </location>
</feature>
<proteinExistence type="predicted"/>
<feature type="compositionally biased region" description="Low complexity" evidence="1">
    <location>
        <begin position="254"/>
        <end position="273"/>
    </location>
</feature>
<dbReference type="EMBL" id="SLXP01000017">
    <property type="protein sequence ID" value="TCP38810.1"/>
    <property type="molecule type" value="Genomic_DNA"/>
</dbReference>
<feature type="compositionally biased region" description="Gly residues" evidence="1">
    <location>
        <begin position="170"/>
        <end position="181"/>
    </location>
</feature>
<evidence type="ECO:0000313" key="2">
    <source>
        <dbReference type="EMBL" id="TCP38810.1"/>
    </source>
</evidence>
<dbReference type="Proteomes" id="UP000294835">
    <property type="component" value="Unassembled WGS sequence"/>
</dbReference>
<comment type="caution">
    <text evidence="2">The sequence shown here is derived from an EMBL/GenBank/DDBJ whole genome shotgun (WGS) entry which is preliminary data.</text>
</comment>